<evidence type="ECO:0000313" key="2">
    <source>
        <dbReference type="Proteomes" id="UP000805193"/>
    </source>
</evidence>
<organism evidence="1 2">
    <name type="scientific">Ixodes persulcatus</name>
    <name type="common">Taiga tick</name>
    <dbReference type="NCBI Taxonomy" id="34615"/>
    <lineage>
        <taxon>Eukaryota</taxon>
        <taxon>Metazoa</taxon>
        <taxon>Ecdysozoa</taxon>
        <taxon>Arthropoda</taxon>
        <taxon>Chelicerata</taxon>
        <taxon>Arachnida</taxon>
        <taxon>Acari</taxon>
        <taxon>Parasitiformes</taxon>
        <taxon>Ixodida</taxon>
        <taxon>Ixodoidea</taxon>
        <taxon>Ixodidae</taxon>
        <taxon>Ixodinae</taxon>
        <taxon>Ixodes</taxon>
    </lineage>
</organism>
<dbReference type="EMBL" id="JABSTQ010003448">
    <property type="protein sequence ID" value="KAG0443430.1"/>
    <property type="molecule type" value="Genomic_DNA"/>
</dbReference>
<sequence length="430" mass="47686">MSAQLTRLLGTKAGQAIIQEIGRLPSSAPKPPPLPAPPWERHVTLTADAPLPRRMDADHPERRAYHARRLPTGVGIKSAELESIVQVAHHAEQNHSETSTTNITIYTSQSTIDCVKKIYGIASRLHFNHHTELRVAWVPANSALSKPSALIVTTIFSGPHFDSSQPDDSQPGLTKRAALAKLERKKILRNLRTAASLFNRHNTMIPRMPAEVSRKSLTLVRHTATNTLTLLALRNRIFQDAPQQGYCTACNTLATTQHVIWECPDHAAARFEALADIPQAAVYSAAPVESALQLLRGRRTSGVLAPMAISDCELNPIAWSRFGAFGDVLQRTIVKRPSAALRPDRFLSLLRLLRTGCSKAELVLRHRKRLKKPVWSLSVVLGRKSVNGPLLEKCNGLQLHITKPQKRRVEPKFLSVRFRFGFTAFNSVPV</sequence>
<accession>A0AC60QVP1</accession>
<dbReference type="Proteomes" id="UP000805193">
    <property type="component" value="Unassembled WGS sequence"/>
</dbReference>
<gene>
    <name evidence="1" type="ORF">HPB47_014931</name>
</gene>
<keyword evidence="2" id="KW-1185">Reference proteome</keyword>
<name>A0AC60QVP1_IXOPE</name>
<comment type="caution">
    <text evidence="1">The sequence shown here is derived from an EMBL/GenBank/DDBJ whole genome shotgun (WGS) entry which is preliminary data.</text>
</comment>
<protein>
    <submittedName>
        <fullName evidence="1">Uncharacterized protein</fullName>
    </submittedName>
</protein>
<evidence type="ECO:0000313" key="1">
    <source>
        <dbReference type="EMBL" id="KAG0443430.1"/>
    </source>
</evidence>
<proteinExistence type="predicted"/>
<reference evidence="1 2" key="1">
    <citation type="journal article" date="2020" name="Cell">
        <title>Large-Scale Comparative Analyses of Tick Genomes Elucidate Their Genetic Diversity and Vector Capacities.</title>
        <authorList>
            <consortium name="Tick Genome and Microbiome Consortium (TIGMIC)"/>
            <person name="Jia N."/>
            <person name="Wang J."/>
            <person name="Shi W."/>
            <person name="Du L."/>
            <person name="Sun Y."/>
            <person name="Zhan W."/>
            <person name="Jiang J.F."/>
            <person name="Wang Q."/>
            <person name="Zhang B."/>
            <person name="Ji P."/>
            <person name="Bell-Sakyi L."/>
            <person name="Cui X.M."/>
            <person name="Yuan T.T."/>
            <person name="Jiang B.G."/>
            <person name="Yang W.F."/>
            <person name="Lam T.T."/>
            <person name="Chang Q.C."/>
            <person name="Ding S.J."/>
            <person name="Wang X.J."/>
            <person name="Zhu J.G."/>
            <person name="Ruan X.D."/>
            <person name="Zhao L."/>
            <person name="Wei J.T."/>
            <person name="Ye R.Z."/>
            <person name="Que T.C."/>
            <person name="Du C.H."/>
            <person name="Zhou Y.H."/>
            <person name="Cheng J.X."/>
            <person name="Dai P.F."/>
            <person name="Guo W.B."/>
            <person name="Han X.H."/>
            <person name="Huang E.J."/>
            <person name="Li L.F."/>
            <person name="Wei W."/>
            <person name="Gao Y.C."/>
            <person name="Liu J.Z."/>
            <person name="Shao H.Z."/>
            <person name="Wang X."/>
            <person name="Wang C.C."/>
            <person name="Yang T.C."/>
            <person name="Huo Q.B."/>
            <person name="Li W."/>
            <person name="Chen H.Y."/>
            <person name="Chen S.E."/>
            <person name="Zhou L.G."/>
            <person name="Ni X.B."/>
            <person name="Tian J.H."/>
            <person name="Sheng Y."/>
            <person name="Liu T."/>
            <person name="Pan Y.S."/>
            <person name="Xia L.Y."/>
            <person name="Li J."/>
            <person name="Zhao F."/>
            <person name="Cao W.C."/>
        </authorList>
    </citation>
    <scope>NUCLEOTIDE SEQUENCE [LARGE SCALE GENOMIC DNA]</scope>
    <source>
        <strain evidence="1">Iper-2018</strain>
    </source>
</reference>